<feature type="domain" description="Chitin-binding type-2" evidence="3">
    <location>
        <begin position="96"/>
        <end position="153"/>
    </location>
</feature>
<feature type="compositionally biased region" description="Low complexity" evidence="1">
    <location>
        <begin position="310"/>
        <end position="330"/>
    </location>
</feature>
<organism evidence="4">
    <name type="scientific">Eriocheir sinensis</name>
    <name type="common">Chinese mitten crab</name>
    <dbReference type="NCBI Taxonomy" id="95602"/>
    <lineage>
        <taxon>Eukaryota</taxon>
        <taxon>Metazoa</taxon>
        <taxon>Ecdysozoa</taxon>
        <taxon>Arthropoda</taxon>
        <taxon>Crustacea</taxon>
        <taxon>Multicrustacea</taxon>
        <taxon>Malacostraca</taxon>
        <taxon>Eumalacostraca</taxon>
        <taxon>Eucarida</taxon>
        <taxon>Decapoda</taxon>
        <taxon>Pleocyemata</taxon>
        <taxon>Brachyura</taxon>
        <taxon>Eubrachyura</taxon>
        <taxon>Grapsoidea</taxon>
        <taxon>Varunidae</taxon>
        <taxon>Eriocheir</taxon>
    </lineage>
</organism>
<dbReference type="InterPro" id="IPR052976">
    <property type="entry name" value="Scoloptoxin-like"/>
</dbReference>
<dbReference type="Pfam" id="PF01607">
    <property type="entry name" value="CBM_14"/>
    <property type="match status" value="1"/>
</dbReference>
<feature type="compositionally biased region" description="Basic residues" evidence="1">
    <location>
        <begin position="437"/>
        <end position="447"/>
    </location>
</feature>
<name>A0A1Z1BLK1_ERISI</name>
<evidence type="ECO:0000259" key="3">
    <source>
        <dbReference type="PROSITE" id="PS50940"/>
    </source>
</evidence>
<evidence type="ECO:0000256" key="1">
    <source>
        <dbReference type="SAM" id="MobiDB-lite"/>
    </source>
</evidence>
<feature type="compositionally biased region" description="Acidic residues" evidence="1">
    <location>
        <begin position="411"/>
        <end position="424"/>
    </location>
</feature>
<dbReference type="AlphaFoldDB" id="A0A1Z1BLK1"/>
<dbReference type="SMART" id="SM00494">
    <property type="entry name" value="ChtBD2"/>
    <property type="match status" value="1"/>
</dbReference>
<feature type="compositionally biased region" description="Low complexity" evidence="1">
    <location>
        <begin position="167"/>
        <end position="177"/>
    </location>
</feature>
<feature type="compositionally biased region" description="Basic residues" evidence="1">
    <location>
        <begin position="178"/>
        <end position="190"/>
    </location>
</feature>
<feature type="compositionally biased region" description="Basic and acidic residues" evidence="1">
    <location>
        <begin position="30"/>
        <end position="43"/>
    </location>
</feature>
<accession>A0A1Z1BLK1</accession>
<protein>
    <submittedName>
        <fullName evidence="4">Peritrophin 2</fullName>
    </submittedName>
</protein>
<dbReference type="GO" id="GO:0005576">
    <property type="term" value="C:extracellular region"/>
    <property type="evidence" value="ECO:0007669"/>
    <property type="project" value="InterPro"/>
</dbReference>
<feature type="signal peptide" evidence="2">
    <location>
        <begin position="1"/>
        <end position="19"/>
    </location>
</feature>
<dbReference type="InterPro" id="IPR036508">
    <property type="entry name" value="Chitin-bd_dom_sf"/>
</dbReference>
<feature type="chain" id="PRO_5012057249" evidence="2">
    <location>
        <begin position="20"/>
        <end position="467"/>
    </location>
</feature>
<dbReference type="EMBL" id="KU041139">
    <property type="protein sequence ID" value="ANJ46029.1"/>
    <property type="molecule type" value="mRNA"/>
</dbReference>
<reference evidence="4" key="1">
    <citation type="submission" date="2015-11" db="EMBL/GenBank/DDBJ databases">
        <title>Molecular cloning and expression analysis of peritrophin in Eriocheir sinensis.</title>
        <authorList>
            <person name="Li T."/>
            <person name="Cai C.F."/>
            <person name="Ye Y.T."/>
            <person name="Wu P."/>
        </authorList>
    </citation>
    <scope>NUCLEOTIDE SEQUENCE</scope>
    <source>
        <tissue evidence="4">Intestine</tissue>
    </source>
</reference>
<evidence type="ECO:0000313" key="4">
    <source>
        <dbReference type="EMBL" id="ANJ46029.1"/>
    </source>
</evidence>
<dbReference type="PANTHER" id="PTHR22933">
    <property type="entry name" value="FI18007P1-RELATED"/>
    <property type="match status" value="1"/>
</dbReference>
<keyword evidence="2" id="KW-0732">Signal</keyword>
<feature type="region of interest" description="Disordered" evidence="1">
    <location>
        <begin position="156"/>
        <end position="467"/>
    </location>
</feature>
<feature type="compositionally biased region" description="Low complexity" evidence="1">
    <location>
        <begin position="425"/>
        <end position="436"/>
    </location>
</feature>
<feature type="compositionally biased region" description="Basic residues" evidence="1">
    <location>
        <begin position="331"/>
        <end position="341"/>
    </location>
</feature>
<evidence type="ECO:0000256" key="2">
    <source>
        <dbReference type="SAM" id="SignalP"/>
    </source>
</evidence>
<feature type="compositionally biased region" description="Polar residues" evidence="1">
    <location>
        <begin position="351"/>
        <end position="362"/>
    </location>
</feature>
<feature type="compositionally biased region" description="Low complexity" evidence="1">
    <location>
        <begin position="255"/>
        <end position="269"/>
    </location>
</feature>
<feature type="compositionally biased region" description="Basic residues" evidence="1">
    <location>
        <begin position="270"/>
        <end position="280"/>
    </location>
</feature>
<proteinExistence type="evidence at transcript level"/>
<dbReference type="Gene3D" id="2.170.140.10">
    <property type="entry name" value="Chitin binding domain"/>
    <property type="match status" value="1"/>
</dbReference>
<feature type="compositionally biased region" description="Low complexity" evidence="1">
    <location>
        <begin position="289"/>
        <end position="302"/>
    </location>
</feature>
<feature type="region of interest" description="Disordered" evidence="1">
    <location>
        <begin position="22"/>
        <end position="59"/>
    </location>
</feature>
<dbReference type="InterPro" id="IPR002557">
    <property type="entry name" value="Chitin-bd_dom"/>
</dbReference>
<dbReference type="GO" id="GO:0008061">
    <property type="term" value="F:chitin binding"/>
    <property type="evidence" value="ECO:0007669"/>
    <property type="project" value="InterPro"/>
</dbReference>
<dbReference type="SUPFAM" id="SSF57625">
    <property type="entry name" value="Invertebrate chitin-binding proteins"/>
    <property type="match status" value="1"/>
</dbReference>
<dbReference type="PANTHER" id="PTHR22933:SF40">
    <property type="entry name" value="CUTICULAR PROTEIN ANALOGOUS TO PERITROPHINS 1-H"/>
    <property type="match status" value="1"/>
</dbReference>
<sequence length="467" mass="51179">MERRVRLAVLLGLVAAVAAQDAAPTDGGGEGDKADEGGAKEGGGEVGASTRPPLTGNPQIDYLVDPNLPHELIGYDLSEYPFYNKLPKDLLDPKFNFTCDGRHDGFYASIPHKCQVYHNCLFGQRYDFLCANYTVFDQKNFICHYVSEVDCPGSEKHYDRNDELYVTTTTTTTTTTPKPRRRLNRPRPGNRPRQGEQGGRQGEGEGSDTGEGRPRGGSGGRPGGRGRPRQRNNPTDAEEPIEDTNPRQQGGGGQDQDSQDAQPDTSTGGSRRRPSNRPRPKINLGRKPTTTTTTTTEAAPEYYYDDYYDYSDNADTTTTTTTTTAAPAPGRRVRPSSRTRSRGGSEAAETEPTTDAPSTQRGRVSVRRTPLVDDQGPTEDEGADTETASSPRQQPKFPSRRGSVTRNEPETAPEEEPVIEEEVVAETAVEEQPTGPSRRRTSSRRGSGRPGPSPPKEAEPEYYYDDY</sequence>
<dbReference type="OrthoDB" id="3360904at2759"/>
<dbReference type="PROSITE" id="PS50940">
    <property type="entry name" value="CHIT_BIND_II"/>
    <property type="match status" value="1"/>
</dbReference>